<accession>A0A6I4UJD5</accession>
<dbReference type="GO" id="GO:0042597">
    <property type="term" value="C:periplasmic space"/>
    <property type="evidence" value="ECO:0007669"/>
    <property type="project" value="InterPro"/>
</dbReference>
<evidence type="ECO:0000313" key="6">
    <source>
        <dbReference type="EMBL" id="MXP37419.1"/>
    </source>
</evidence>
<dbReference type="OrthoDB" id="9796814at2"/>
<dbReference type="AlphaFoldDB" id="A0A6I4UJD5"/>
<name>A0A6I4UJD5_9SPHN</name>
<gene>
    <name evidence="5" type="ORF">FHS52_000882</name>
    <name evidence="6" type="ORF">GRI59_02180</name>
</gene>
<dbReference type="InterPro" id="IPR014755">
    <property type="entry name" value="Cu-Rt/internalin_Ig-like"/>
</dbReference>
<evidence type="ECO:0000256" key="1">
    <source>
        <dbReference type="ARBA" id="ARBA00022729"/>
    </source>
</evidence>
<reference evidence="6 7" key="1">
    <citation type="submission" date="2019-12" db="EMBL/GenBank/DDBJ databases">
        <title>Genomic-based taxomic classification of the family Erythrobacteraceae.</title>
        <authorList>
            <person name="Xu L."/>
        </authorList>
    </citation>
    <scope>NUCLEOTIDE SEQUENCE [LARGE SCALE GENOMIC DNA]</scope>
    <source>
        <strain evidence="6 7">JCM 10282</strain>
    </source>
</reference>
<dbReference type="GO" id="GO:0046688">
    <property type="term" value="P:response to copper ion"/>
    <property type="evidence" value="ECO:0007669"/>
    <property type="project" value="InterPro"/>
</dbReference>
<feature type="signal peptide" evidence="3">
    <location>
        <begin position="1"/>
        <end position="18"/>
    </location>
</feature>
<dbReference type="GO" id="GO:0005507">
    <property type="term" value="F:copper ion binding"/>
    <property type="evidence" value="ECO:0007669"/>
    <property type="project" value="InterPro"/>
</dbReference>
<feature type="chain" id="PRO_5026034379" evidence="3">
    <location>
        <begin position="19"/>
        <end position="126"/>
    </location>
</feature>
<sequence length="126" mass="13141">MRIPAFIAALALTTLAPAALLAHVQLTASTPTADSSAKAPKQITLTFSQPVDQASAAASIVMTAMPGMANHGEMLIRNFTTSWSADRTTLTLTLKKPLPTGSYEVRWQAAAGDGHAMNGTVEFAVS</sequence>
<dbReference type="SUPFAM" id="SSF81296">
    <property type="entry name" value="E set domains"/>
    <property type="match status" value="1"/>
</dbReference>
<protein>
    <submittedName>
        <fullName evidence="6">Copper resistance protein CopC</fullName>
    </submittedName>
</protein>
<dbReference type="InterPro" id="IPR014756">
    <property type="entry name" value="Ig_E-set"/>
</dbReference>
<keyword evidence="1 3" id="KW-0732">Signal</keyword>
<reference evidence="5 8" key="2">
    <citation type="submission" date="2020-08" db="EMBL/GenBank/DDBJ databases">
        <title>Genomic Encyclopedia of Type Strains, Phase IV (KMG-IV): sequencing the most valuable type-strain genomes for metagenomic binning, comparative biology and taxonomic classification.</title>
        <authorList>
            <person name="Goeker M."/>
        </authorList>
    </citation>
    <scope>NUCLEOTIDE SEQUENCE [LARGE SCALE GENOMIC DNA]</scope>
    <source>
        <strain evidence="5 8">DSM 8510</strain>
    </source>
</reference>
<evidence type="ECO:0000259" key="4">
    <source>
        <dbReference type="Pfam" id="PF04234"/>
    </source>
</evidence>
<dbReference type="InterPro" id="IPR007348">
    <property type="entry name" value="CopC_dom"/>
</dbReference>
<keyword evidence="8" id="KW-1185">Reference proteome</keyword>
<dbReference type="Gene3D" id="2.60.40.1220">
    <property type="match status" value="1"/>
</dbReference>
<evidence type="ECO:0000313" key="7">
    <source>
        <dbReference type="Proteomes" id="UP000430021"/>
    </source>
</evidence>
<dbReference type="EMBL" id="WTYB01000001">
    <property type="protein sequence ID" value="MXP37419.1"/>
    <property type="molecule type" value="Genomic_DNA"/>
</dbReference>
<dbReference type="RefSeq" id="WP_160759555.1">
    <property type="nucleotide sequence ID" value="NZ_BAAADZ010000002.1"/>
</dbReference>
<dbReference type="Proteomes" id="UP000430021">
    <property type="component" value="Unassembled WGS sequence"/>
</dbReference>
<dbReference type="EMBL" id="JACICE010000001">
    <property type="protein sequence ID" value="MBB3774939.1"/>
    <property type="molecule type" value="Genomic_DNA"/>
</dbReference>
<feature type="domain" description="CopC" evidence="4">
    <location>
        <begin position="23"/>
        <end position="125"/>
    </location>
</feature>
<evidence type="ECO:0000256" key="3">
    <source>
        <dbReference type="SAM" id="SignalP"/>
    </source>
</evidence>
<evidence type="ECO:0000313" key="8">
    <source>
        <dbReference type="Proteomes" id="UP000548685"/>
    </source>
</evidence>
<proteinExistence type="predicted"/>
<dbReference type="Pfam" id="PF04234">
    <property type="entry name" value="CopC"/>
    <property type="match status" value="1"/>
</dbReference>
<dbReference type="Proteomes" id="UP000548685">
    <property type="component" value="Unassembled WGS sequence"/>
</dbReference>
<evidence type="ECO:0000256" key="2">
    <source>
        <dbReference type="ARBA" id="ARBA00023008"/>
    </source>
</evidence>
<organism evidence="6 7">
    <name type="scientific">Erythrobacter ramosus</name>
    <dbReference type="NCBI Taxonomy" id="35811"/>
    <lineage>
        <taxon>Bacteria</taxon>
        <taxon>Pseudomonadati</taxon>
        <taxon>Pseudomonadota</taxon>
        <taxon>Alphaproteobacteria</taxon>
        <taxon>Sphingomonadales</taxon>
        <taxon>Erythrobacteraceae</taxon>
        <taxon>Erythrobacter/Porphyrobacter group</taxon>
        <taxon>Erythrobacter</taxon>
    </lineage>
</organism>
<keyword evidence="2" id="KW-0186">Copper</keyword>
<comment type="caution">
    <text evidence="6">The sequence shown here is derived from an EMBL/GenBank/DDBJ whole genome shotgun (WGS) entry which is preliminary data.</text>
</comment>
<evidence type="ECO:0000313" key="5">
    <source>
        <dbReference type="EMBL" id="MBB3774939.1"/>
    </source>
</evidence>